<evidence type="ECO:0000313" key="2">
    <source>
        <dbReference type="EMBL" id="CAG7830001.1"/>
    </source>
</evidence>
<protein>
    <submittedName>
        <fullName evidence="2">Uncharacterized protein</fullName>
    </submittedName>
</protein>
<sequence length="31" mass="3257">MKPIILMCLFVAGTMANSYAPASPPLSYTAP</sequence>
<dbReference type="EMBL" id="CAJVCH010553752">
    <property type="protein sequence ID" value="CAG7830001.1"/>
    <property type="molecule type" value="Genomic_DNA"/>
</dbReference>
<feature type="signal peptide" evidence="1">
    <location>
        <begin position="1"/>
        <end position="16"/>
    </location>
</feature>
<keyword evidence="1" id="KW-0732">Signal</keyword>
<dbReference type="AlphaFoldDB" id="A0A8J2LX85"/>
<evidence type="ECO:0000313" key="3">
    <source>
        <dbReference type="Proteomes" id="UP000708208"/>
    </source>
</evidence>
<name>A0A8J2LX85_9HEXA</name>
<feature type="chain" id="PRO_5035302977" evidence="1">
    <location>
        <begin position="17"/>
        <end position="31"/>
    </location>
</feature>
<reference evidence="2" key="1">
    <citation type="submission" date="2021-06" db="EMBL/GenBank/DDBJ databases">
        <authorList>
            <person name="Hodson N. C."/>
            <person name="Mongue J. A."/>
            <person name="Jaron S. K."/>
        </authorList>
    </citation>
    <scope>NUCLEOTIDE SEQUENCE</scope>
</reference>
<comment type="caution">
    <text evidence="2">The sequence shown here is derived from an EMBL/GenBank/DDBJ whole genome shotgun (WGS) entry which is preliminary data.</text>
</comment>
<accession>A0A8J2LX85</accession>
<organism evidence="2 3">
    <name type="scientific">Allacma fusca</name>
    <dbReference type="NCBI Taxonomy" id="39272"/>
    <lineage>
        <taxon>Eukaryota</taxon>
        <taxon>Metazoa</taxon>
        <taxon>Ecdysozoa</taxon>
        <taxon>Arthropoda</taxon>
        <taxon>Hexapoda</taxon>
        <taxon>Collembola</taxon>
        <taxon>Symphypleona</taxon>
        <taxon>Sminthuridae</taxon>
        <taxon>Allacma</taxon>
    </lineage>
</organism>
<keyword evidence="3" id="KW-1185">Reference proteome</keyword>
<feature type="non-terminal residue" evidence="2">
    <location>
        <position position="1"/>
    </location>
</feature>
<gene>
    <name evidence="2" type="ORF">AFUS01_LOCUS39829</name>
</gene>
<evidence type="ECO:0000256" key="1">
    <source>
        <dbReference type="SAM" id="SignalP"/>
    </source>
</evidence>
<proteinExistence type="predicted"/>
<dbReference type="Proteomes" id="UP000708208">
    <property type="component" value="Unassembled WGS sequence"/>
</dbReference>